<keyword evidence="1" id="KW-0812">Transmembrane</keyword>
<keyword evidence="1" id="KW-0472">Membrane</keyword>
<feature type="transmembrane region" description="Helical" evidence="1">
    <location>
        <begin position="12"/>
        <end position="33"/>
    </location>
</feature>
<evidence type="ECO:0000313" key="3">
    <source>
        <dbReference type="Proteomes" id="UP000193067"/>
    </source>
</evidence>
<feature type="transmembrane region" description="Helical" evidence="1">
    <location>
        <begin position="131"/>
        <end position="152"/>
    </location>
</feature>
<gene>
    <name evidence="2" type="ORF">PYCCODRAFT_456019</name>
</gene>
<feature type="transmembrane region" description="Helical" evidence="1">
    <location>
        <begin position="87"/>
        <end position="111"/>
    </location>
</feature>
<evidence type="ECO:0008006" key="4">
    <source>
        <dbReference type="Google" id="ProtNLM"/>
    </source>
</evidence>
<organism evidence="2 3">
    <name type="scientific">Trametes coccinea (strain BRFM310)</name>
    <name type="common">Pycnoporus coccineus</name>
    <dbReference type="NCBI Taxonomy" id="1353009"/>
    <lineage>
        <taxon>Eukaryota</taxon>
        <taxon>Fungi</taxon>
        <taxon>Dikarya</taxon>
        <taxon>Basidiomycota</taxon>
        <taxon>Agaricomycotina</taxon>
        <taxon>Agaricomycetes</taxon>
        <taxon>Polyporales</taxon>
        <taxon>Polyporaceae</taxon>
        <taxon>Trametes</taxon>
    </lineage>
</organism>
<reference evidence="2 3" key="1">
    <citation type="journal article" date="2015" name="Biotechnol. Biofuels">
        <title>Enhanced degradation of softwood versus hardwood by the white-rot fungus Pycnoporus coccineus.</title>
        <authorList>
            <person name="Couturier M."/>
            <person name="Navarro D."/>
            <person name="Chevret D."/>
            <person name="Henrissat B."/>
            <person name="Piumi F."/>
            <person name="Ruiz-Duenas F.J."/>
            <person name="Martinez A.T."/>
            <person name="Grigoriev I.V."/>
            <person name="Riley R."/>
            <person name="Lipzen A."/>
            <person name="Berrin J.G."/>
            <person name="Master E.R."/>
            <person name="Rosso M.N."/>
        </authorList>
    </citation>
    <scope>NUCLEOTIDE SEQUENCE [LARGE SCALE GENOMIC DNA]</scope>
    <source>
        <strain evidence="2 3">BRFM310</strain>
    </source>
</reference>
<accession>A0A1Y2IMN2</accession>
<keyword evidence="3" id="KW-1185">Reference proteome</keyword>
<dbReference type="AlphaFoldDB" id="A0A1Y2IMN2"/>
<keyword evidence="1" id="KW-1133">Transmembrane helix</keyword>
<sequence>MAAYTTLLRLPLYIALWICAVVLLILTSVRLNYTLNLPKGDPLNGGIDFFDPIVAELLVCSLLGLGTIPFVMHWAPHPISSEASANLFELAALSILWLLWLVGCVVSTSIWPNLAFCAQFSPCRVLTAMMAFAWLGWIALVGLIVLAVLTAVKKARPARAPMMVEWAAQPRYGNNAFEPVSGVRRPQTAAFSEGGRGGRGMYDV</sequence>
<dbReference type="STRING" id="1353009.A0A1Y2IMN2"/>
<dbReference type="EMBL" id="KZ084108">
    <property type="protein sequence ID" value="OSD01904.1"/>
    <property type="molecule type" value="Genomic_DNA"/>
</dbReference>
<dbReference type="OrthoDB" id="2501127at2759"/>
<name>A0A1Y2IMN2_TRAC3</name>
<feature type="transmembrane region" description="Helical" evidence="1">
    <location>
        <begin position="53"/>
        <end position="75"/>
    </location>
</feature>
<evidence type="ECO:0000256" key="1">
    <source>
        <dbReference type="SAM" id="Phobius"/>
    </source>
</evidence>
<protein>
    <recommendedName>
        <fullName evidence="4">MARVEL domain-containing protein</fullName>
    </recommendedName>
</protein>
<dbReference type="Proteomes" id="UP000193067">
    <property type="component" value="Unassembled WGS sequence"/>
</dbReference>
<proteinExistence type="predicted"/>
<evidence type="ECO:0000313" key="2">
    <source>
        <dbReference type="EMBL" id="OSD01904.1"/>
    </source>
</evidence>